<dbReference type="InterPro" id="IPR015424">
    <property type="entry name" value="PyrdxlP-dep_Trfase"/>
</dbReference>
<dbReference type="PANTHER" id="PTHR43586:SF21">
    <property type="entry name" value="PYRIDOXAL PHOSPHATE (PLP)-DEPENDENT ASPARTATE AMINOTRANSFERASE SUPERFAMILY"/>
    <property type="match status" value="1"/>
</dbReference>
<keyword evidence="3" id="KW-1185">Reference proteome</keyword>
<dbReference type="AlphaFoldDB" id="A0A1M6AKC9"/>
<dbReference type="InterPro" id="IPR015421">
    <property type="entry name" value="PyrdxlP-dep_Trfase_major"/>
</dbReference>
<evidence type="ECO:0000313" key="3">
    <source>
        <dbReference type="Proteomes" id="UP000184452"/>
    </source>
</evidence>
<feature type="domain" description="Aminotransferase class V" evidence="1">
    <location>
        <begin position="111"/>
        <end position="283"/>
    </location>
</feature>
<dbReference type="Proteomes" id="UP000184452">
    <property type="component" value="Unassembled WGS sequence"/>
</dbReference>
<dbReference type="RefSeq" id="WP_073373670.1">
    <property type="nucleotide sequence ID" value="NZ_FQZK01000001.1"/>
</dbReference>
<accession>A0A1M6AKC9</accession>
<dbReference type="GO" id="GO:0016829">
    <property type="term" value="F:lyase activity"/>
    <property type="evidence" value="ECO:0007669"/>
    <property type="project" value="UniProtKB-KW"/>
</dbReference>
<dbReference type="SUPFAM" id="SSF53383">
    <property type="entry name" value="PLP-dependent transferases"/>
    <property type="match status" value="1"/>
</dbReference>
<dbReference type="Pfam" id="PF00266">
    <property type="entry name" value="Aminotran_5"/>
    <property type="match status" value="1"/>
</dbReference>
<protein>
    <submittedName>
        <fullName evidence="2">Selenocysteine lyase/Cysteine desulfurase</fullName>
    </submittedName>
</protein>
<dbReference type="STRING" id="758803.SAMN05421803_10119"/>
<dbReference type="PANTHER" id="PTHR43586">
    <property type="entry name" value="CYSTEINE DESULFURASE"/>
    <property type="match status" value="1"/>
</dbReference>
<dbReference type="EMBL" id="FQZK01000001">
    <property type="protein sequence ID" value="SHI36969.1"/>
    <property type="molecule type" value="Genomic_DNA"/>
</dbReference>
<gene>
    <name evidence="2" type="ORF">SAMN05421803_10119</name>
</gene>
<evidence type="ECO:0000313" key="2">
    <source>
        <dbReference type="EMBL" id="SHI36969.1"/>
    </source>
</evidence>
<keyword evidence="2" id="KW-0456">Lyase</keyword>
<reference evidence="2 3" key="1">
    <citation type="submission" date="2016-11" db="EMBL/GenBank/DDBJ databases">
        <authorList>
            <person name="Jaros S."/>
            <person name="Januszkiewicz K."/>
            <person name="Wedrychowicz H."/>
        </authorList>
    </citation>
    <scope>NUCLEOTIDE SEQUENCE [LARGE SCALE GENOMIC DNA]</scope>
    <source>
        <strain evidence="2 3">CGMCC 4.5723</strain>
    </source>
</reference>
<sequence>MDELRHLWNTETVWLNTAQYGIPPATVRAALDAHLDSWAAATADPAHWWRGTGLARERLGSLLGVPAGDIALGAATSQMLGTVAASLPRTATVLVPEGEFASVLFPFLERGVRVRTAPLERLADAVGSGCDAVAFSVVHAATGAVAPVGDIVAAARGCGALVVGDATQAAGWLPLAATGFDVLVGTTYKWLMTPRGLAYAYVAPALGERMGSPGAGPAASADPGALFADRFVPAPGARRFDTSPNWMAHAAAVASLDVLLGVGVERVYAHDTGLADRFRARLGLGPGGSAIASVEVPGAHGLLARAGVVSTVRGGRTRVAFHLYNTVEDADRAAAALVG</sequence>
<evidence type="ECO:0000259" key="1">
    <source>
        <dbReference type="Pfam" id="PF00266"/>
    </source>
</evidence>
<dbReference type="InterPro" id="IPR000192">
    <property type="entry name" value="Aminotrans_V_dom"/>
</dbReference>
<proteinExistence type="predicted"/>
<dbReference type="Gene3D" id="3.40.640.10">
    <property type="entry name" value="Type I PLP-dependent aspartate aminotransferase-like (Major domain)"/>
    <property type="match status" value="1"/>
</dbReference>
<dbReference type="InterPro" id="IPR015422">
    <property type="entry name" value="PyrdxlP-dep_Trfase_small"/>
</dbReference>
<organism evidence="2 3">
    <name type="scientific">Nocardiopsis flavescens</name>
    <dbReference type="NCBI Taxonomy" id="758803"/>
    <lineage>
        <taxon>Bacteria</taxon>
        <taxon>Bacillati</taxon>
        <taxon>Actinomycetota</taxon>
        <taxon>Actinomycetes</taxon>
        <taxon>Streptosporangiales</taxon>
        <taxon>Nocardiopsidaceae</taxon>
        <taxon>Nocardiopsis</taxon>
    </lineage>
</organism>
<dbReference type="OrthoDB" id="250246at2"/>
<name>A0A1M6AKC9_9ACTN</name>
<dbReference type="Gene3D" id="3.90.1150.10">
    <property type="entry name" value="Aspartate Aminotransferase, domain 1"/>
    <property type="match status" value="1"/>
</dbReference>